<dbReference type="PRINTS" id="PR00259">
    <property type="entry name" value="TMFOUR"/>
</dbReference>
<dbReference type="SUPFAM" id="SSF48652">
    <property type="entry name" value="Tetraspanin"/>
    <property type="match status" value="1"/>
</dbReference>
<dbReference type="InterPro" id="IPR018499">
    <property type="entry name" value="Tetraspanin/Peripherin"/>
</dbReference>
<dbReference type="AlphaFoldDB" id="A0AA47NAS5"/>
<sequence>MSIFGCALWILFDNGNLFRSLDSVELKTVATGLLLVGLVVLAVAALGYVAALCEARLMLLLYMVFLIVLVLGQLFISLVLLISREKIERALDEAVDLMIINYPDSNDLTADRLLDKLQRYEKCCGRTGPDDWKMNLYIMKNLTNKDVLPCACFNTSCPGVAGEEHPLFGDLTEGNSYQEGCKEKISDWLAGNALTILAMDASILILQVLQFILAVYLYKAIALGSRIKSSKVMVKQEPDQMEPGQNLSEDRGGFYGEENQAYLDQEQLYMERSSYTRNPDYQNRDRSSEHVLADTHHVSVNGEACDVSGPKHQREERQGFEQATHCNMCTCTHNHHQRFEKRCTGRSLTKKTID</sequence>
<keyword evidence="4 5" id="KW-0472">Membrane</keyword>
<evidence type="ECO:0000256" key="5">
    <source>
        <dbReference type="SAM" id="Phobius"/>
    </source>
</evidence>
<gene>
    <name evidence="6" type="primary">TSPAN19</name>
    <name evidence="6" type="ORF">N1851_002007</name>
</gene>
<evidence type="ECO:0000313" key="6">
    <source>
        <dbReference type="EMBL" id="KAK0155607.1"/>
    </source>
</evidence>
<evidence type="ECO:0000313" key="7">
    <source>
        <dbReference type="Proteomes" id="UP001174136"/>
    </source>
</evidence>
<organism evidence="6 7">
    <name type="scientific">Merluccius polli</name>
    <name type="common">Benguela hake</name>
    <name type="synonym">Merluccius cadenati</name>
    <dbReference type="NCBI Taxonomy" id="89951"/>
    <lineage>
        <taxon>Eukaryota</taxon>
        <taxon>Metazoa</taxon>
        <taxon>Chordata</taxon>
        <taxon>Craniata</taxon>
        <taxon>Vertebrata</taxon>
        <taxon>Euteleostomi</taxon>
        <taxon>Actinopterygii</taxon>
        <taxon>Neopterygii</taxon>
        <taxon>Teleostei</taxon>
        <taxon>Neoteleostei</taxon>
        <taxon>Acanthomorphata</taxon>
        <taxon>Zeiogadaria</taxon>
        <taxon>Gadariae</taxon>
        <taxon>Gadiformes</taxon>
        <taxon>Gadoidei</taxon>
        <taxon>Merlucciidae</taxon>
        <taxon>Merluccius</taxon>
    </lineage>
</organism>
<keyword evidence="3 5" id="KW-1133">Transmembrane helix</keyword>
<comment type="caution">
    <text evidence="6">The sequence shown here is derived from an EMBL/GenBank/DDBJ whole genome shotgun (WGS) entry which is preliminary data.</text>
</comment>
<comment type="subcellular location">
    <subcellularLocation>
        <location evidence="1">Membrane</location>
        <topology evidence="1">Multi-pass membrane protein</topology>
    </subcellularLocation>
</comment>
<evidence type="ECO:0000256" key="2">
    <source>
        <dbReference type="ARBA" id="ARBA00022692"/>
    </source>
</evidence>
<keyword evidence="7" id="KW-1185">Reference proteome</keyword>
<dbReference type="PANTHER" id="PTHR19282:SF527">
    <property type="entry name" value="TETRASPANIN"/>
    <property type="match status" value="1"/>
</dbReference>
<dbReference type="PANTHER" id="PTHR19282">
    <property type="entry name" value="TETRASPANIN"/>
    <property type="match status" value="1"/>
</dbReference>
<dbReference type="Proteomes" id="UP001174136">
    <property type="component" value="Unassembled WGS sequence"/>
</dbReference>
<dbReference type="EMBL" id="JAOPHQ010000268">
    <property type="protein sequence ID" value="KAK0155607.1"/>
    <property type="molecule type" value="Genomic_DNA"/>
</dbReference>
<feature type="transmembrane region" description="Helical" evidence="5">
    <location>
        <begin position="196"/>
        <end position="218"/>
    </location>
</feature>
<keyword evidence="2 5" id="KW-0812">Transmembrane</keyword>
<evidence type="ECO:0000256" key="4">
    <source>
        <dbReference type="ARBA" id="ARBA00023136"/>
    </source>
</evidence>
<dbReference type="InterPro" id="IPR008952">
    <property type="entry name" value="Tetraspanin_EC2_sf"/>
</dbReference>
<evidence type="ECO:0000256" key="1">
    <source>
        <dbReference type="ARBA" id="ARBA00004141"/>
    </source>
</evidence>
<reference evidence="6" key="1">
    <citation type="journal article" date="2023" name="Front. Mar. Sci.">
        <title>A new Merluccius polli reference genome to investigate the effects of global change in West African waters.</title>
        <authorList>
            <person name="Mateo J.L."/>
            <person name="Blanco-Fernandez C."/>
            <person name="Garcia-Vazquez E."/>
            <person name="Machado-Schiaffino G."/>
        </authorList>
    </citation>
    <scope>NUCLEOTIDE SEQUENCE</scope>
    <source>
        <strain evidence="6">C29</strain>
        <tissue evidence="6">Fin</tissue>
    </source>
</reference>
<protein>
    <submittedName>
        <fullName evidence="6">Tetraspanin-19</fullName>
    </submittedName>
</protein>
<dbReference type="GO" id="GO:0005886">
    <property type="term" value="C:plasma membrane"/>
    <property type="evidence" value="ECO:0007669"/>
    <property type="project" value="TreeGrafter"/>
</dbReference>
<feature type="transmembrane region" description="Helical" evidence="5">
    <location>
        <begin position="59"/>
        <end position="82"/>
    </location>
</feature>
<feature type="transmembrane region" description="Helical" evidence="5">
    <location>
        <begin position="30"/>
        <end position="52"/>
    </location>
</feature>
<accession>A0AA47NAS5</accession>
<dbReference type="Gene3D" id="1.10.1450.10">
    <property type="entry name" value="Tetraspanin"/>
    <property type="match status" value="1"/>
</dbReference>
<name>A0AA47NAS5_MERPO</name>
<evidence type="ECO:0000256" key="3">
    <source>
        <dbReference type="ARBA" id="ARBA00022989"/>
    </source>
</evidence>
<dbReference type="Pfam" id="PF00335">
    <property type="entry name" value="Tetraspanin"/>
    <property type="match status" value="1"/>
</dbReference>
<proteinExistence type="predicted"/>